<dbReference type="GeneID" id="113146734"/>
<reference evidence="5" key="1">
    <citation type="submission" date="2025-08" db="UniProtKB">
        <authorList>
            <consortium name="RefSeq"/>
        </authorList>
    </citation>
    <scope>IDENTIFICATION</scope>
</reference>
<comment type="similarity">
    <text evidence="1">Belongs to the TBP family.</text>
</comment>
<evidence type="ECO:0000256" key="2">
    <source>
        <dbReference type="ARBA" id="ARBA00023125"/>
    </source>
</evidence>
<evidence type="ECO:0000313" key="5">
    <source>
        <dbReference type="RefSeq" id="XP_026190742.1"/>
    </source>
</evidence>
<keyword evidence="2" id="KW-0238">DNA-binding</keyword>
<dbReference type="GO" id="GO:0006352">
    <property type="term" value="P:DNA-templated transcription initiation"/>
    <property type="evidence" value="ECO:0007669"/>
    <property type="project" value="InterPro"/>
</dbReference>
<gene>
    <name evidence="5" type="primary">LOC113146734</name>
</gene>
<dbReference type="PANTHER" id="PTHR10126">
    <property type="entry name" value="TATA-BOX BINDING PROTEIN"/>
    <property type="match status" value="1"/>
</dbReference>
<evidence type="ECO:0000313" key="4">
    <source>
        <dbReference type="Proteomes" id="UP000515125"/>
    </source>
</evidence>
<dbReference type="InterPro" id="IPR012295">
    <property type="entry name" value="TBP_dom_sf"/>
</dbReference>
<dbReference type="Gene3D" id="3.30.310.10">
    <property type="entry name" value="TATA-Binding Protein"/>
    <property type="match status" value="2"/>
</dbReference>
<evidence type="ECO:0000256" key="1">
    <source>
        <dbReference type="ARBA" id="ARBA00005560"/>
    </source>
</evidence>
<keyword evidence="3" id="KW-0804">Transcription</keyword>
<evidence type="ECO:0000256" key="3">
    <source>
        <dbReference type="ARBA" id="ARBA00023163"/>
    </source>
</evidence>
<dbReference type="SUPFAM" id="SSF55945">
    <property type="entry name" value="TATA-box binding protein-like"/>
    <property type="match status" value="2"/>
</dbReference>
<keyword evidence="4" id="KW-1185">Reference proteome</keyword>
<dbReference type="AlphaFoldDB" id="A0A6P6RTC7"/>
<accession>A0A6P6RTC7</accession>
<dbReference type="InterPro" id="IPR000814">
    <property type="entry name" value="TBP"/>
</dbReference>
<sequence>MRNSFAAAAAPLTGSRHLEHDPNLRVILSEKSWGIFFSALCLGVVCLRVLGNSVFCPREFHSVRVDVRCGANGIASLNIFANGKVMGTGTNTVMALRIAMLKVVRRLRAHGVVTPETRLRHFRVGNLLASYALPFPLKLQQLAALATASQVQFDMDPERFPGARMKIPMGGPKAAQGDAGEAEGAFGAWTRSSSQGGSSGSYPARKAEVVTLHAFSSGRLTITGARSAASLQQALVSVLPLLLRCPGQQVHHTAVCGAACRRLSRAESECTWTLWGILKTAQTCKGRSTAAFLCALARGCAEKSACISSSISIVPPRRVLLTRQLLQWPAPCGVNPVGEAPLIWF</sequence>
<dbReference type="Proteomes" id="UP000515125">
    <property type="component" value="Unplaced"/>
</dbReference>
<protein>
    <submittedName>
        <fullName evidence="5">Uncharacterized protein LOC113146734</fullName>
    </submittedName>
</protein>
<name>A0A6P6RTC7_9EIME</name>
<dbReference type="GO" id="GO:0003677">
    <property type="term" value="F:DNA binding"/>
    <property type="evidence" value="ECO:0007669"/>
    <property type="project" value="UniProtKB-KW"/>
</dbReference>
<organism evidence="4 5">
    <name type="scientific">Cyclospora cayetanensis</name>
    <dbReference type="NCBI Taxonomy" id="88456"/>
    <lineage>
        <taxon>Eukaryota</taxon>
        <taxon>Sar</taxon>
        <taxon>Alveolata</taxon>
        <taxon>Apicomplexa</taxon>
        <taxon>Conoidasida</taxon>
        <taxon>Coccidia</taxon>
        <taxon>Eucoccidiorida</taxon>
        <taxon>Eimeriorina</taxon>
        <taxon>Eimeriidae</taxon>
        <taxon>Cyclospora</taxon>
    </lineage>
</organism>
<dbReference type="OrthoDB" id="2127950at2759"/>
<proteinExistence type="inferred from homology"/>
<dbReference type="RefSeq" id="XP_026190742.1">
    <property type="nucleotide sequence ID" value="XM_026334957.1"/>
</dbReference>